<evidence type="ECO:0000256" key="1">
    <source>
        <dbReference type="SAM" id="MobiDB-lite"/>
    </source>
</evidence>
<organism evidence="2 3">
    <name type="scientific">Gracilibacillus kekensis</name>
    <dbReference type="NCBI Taxonomy" id="1027249"/>
    <lineage>
        <taxon>Bacteria</taxon>
        <taxon>Bacillati</taxon>
        <taxon>Bacillota</taxon>
        <taxon>Bacilli</taxon>
        <taxon>Bacillales</taxon>
        <taxon>Bacillaceae</taxon>
        <taxon>Gracilibacillus</taxon>
    </lineage>
</organism>
<name>A0A1M7J954_9BACI</name>
<dbReference type="Proteomes" id="UP000184184">
    <property type="component" value="Unassembled WGS sequence"/>
</dbReference>
<reference evidence="2 3" key="1">
    <citation type="submission" date="2016-11" db="EMBL/GenBank/DDBJ databases">
        <authorList>
            <person name="Jaros S."/>
            <person name="Januszkiewicz K."/>
            <person name="Wedrychowicz H."/>
        </authorList>
    </citation>
    <scope>NUCLEOTIDE SEQUENCE [LARGE SCALE GENOMIC DNA]</scope>
    <source>
        <strain evidence="2 3">CGMCC 1.10681</strain>
    </source>
</reference>
<feature type="compositionally biased region" description="Pro residues" evidence="1">
    <location>
        <begin position="48"/>
        <end position="67"/>
    </location>
</feature>
<evidence type="ECO:0000313" key="2">
    <source>
        <dbReference type="EMBL" id="SHM49514.1"/>
    </source>
</evidence>
<proteinExistence type="predicted"/>
<protein>
    <recommendedName>
        <fullName evidence="4">Transporter</fullName>
    </recommendedName>
</protein>
<dbReference type="STRING" id="1027249.SAMN05216179_0288"/>
<keyword evidence="3" id="KW-1185">Reference proteome</keyword>
<evidence type="ECO:0008006" key="4">
    <source>
        <dbReference type="Google" id="ProtNLM"/>
    </source>
</evidence>
<dbReference type="EMBL" id="FRCZ01000001">
    <property type="protein sequence ID" value="SHM49514.1"/>
    <property type="molecule type" value="Genomic_DNA"/>
</dbReference>
<sequence>MMESMYPTNNGIYDEYGNMYQDDRQIGFFPFFPGLFPGGSSPGQGGPPFGPPPGQGQPGPPFGPPPGQGQQAGPPLSPPPQYVPQQPAQAGSGGPQLFAVDPGSIRGCLYRFTYVWLSRFNAFWFYPTYVGRRSVAGYRWTGFNWVYFGIDLERIQSFTCV</sequence>
<gene>
    <name evidence="2" type="ORF">SAMN05216179_0288</name>
</gene>
<accession>A0A1M7J954</accession>
<dbReference type="AlphaFoldDB" id="A0A1M7J954"/>
<evidence type="ECO:0000313" key="3">
    <source>
        <dbReference type="Proteomes" id="UP000184184"/>
    </source>
</evidence>
<feature type="region of interest" description="Disordered" evidence="1">
    <location>
        <begin position="39"/>
        <end position="95"/>
    </location>
</feature>